<evidence type="ECO:0000313" key="3">
    <source>
        <dbReference type="Proteomes" id="UP000054279"/>
    </source>
</evidence>
<dbReference type="EMBL" id="KN837178">
    <property type="protein sequence ID" value="KIJ36439.1"/>
    <property type="molecule type" value="Genomic_DNA"/>
</dbReference>
<evidence type="ECO:0000256" key="1">
    <source>
        <dbReference type="SAM" id="MobiDB-lite"/>
    </source>
</evidence>
<feature type="region of interest" description="Disordered" evidence="1">
    <location>
        <begin position="246"/>
        <end position="315"/>
    </location>
</feature>
<organism evidence="2 3">
    <name type="scientific">Sphaerobolus stellatus (strain SS14)</name>
    <dbReference type="NCBI Taxonomy" id="990650"/>
    <lineage>
        <taxon>Eukaryota</taxon>
        <taxon>Fungi</taxon>
        <taxon>Dikarya</taxon>
        <taxon>Basidiomycota</taxon>
        <taxon>Agaricomycotina</taxon>
        <taxon>Agaricomycetes</taxon>
        <taxon>Phallomycetidae</taxon>
        <taxon>Geastrales</taxon>
        <taxon>Sphaerobolaceae</taxon>
        <taxon>Sphaerobolus</taxon>
    </lineage>
</organism>
<dbReference type="Proteomes" id="UP000054279">
    <property type="component" value="Unassembled WGS sequence"/>
</dbReference>
<proteinExistence type="predicted"/>
<sequence length="315" mass="33657">MQEIGKDAGWRERKVEPWFLAVRHDPKNWRRKSVHREMAEWIRGMDHSLFERGSVVEIFLWTYTLFMLSGAGKAGKKDWCVEAVRNTCAWLLIEAELMVEGIINDCGAVLLSGSSILETLRPIKGVSQLVTRGVDDSGSAKPAIAIVESTAGCPPSSKAAVATVSNVVNPVEHDSQPAAKPAMAIIESTAGQPPVLLAAVAAASNVAAPIKHGGGIISLSDAVKEATEDASLVVITKEVTLTARRPRKPASTMGLAGVKSEAVTAKAEGEKTTNEKKATRTESKKTSAKSAKNEDKKPEDPPTMRTTRGRKGKGV</sequence>
<gene>
    <name evidence="2" type="ORF">M422DRAFT_261178</name>
</gene>
<name>A0A0C9UNP9_SPHS4</name>
<dbReference type="AlphaFoldDB" id="A0A0C9UNP9"/>
<keyword evidence="3" id="KW-1185">Reference proteome</keyword>
<accession>A0A0C9UNP9</accession>
<feature type="compositionally biased region" description="Basic and acidic residues" evidence="1">
    <location>
        <begin position="267"/>
        <end position="302"/>
    </location>
</feature>
<evidence type="ECO:0000313" key="2">
    <source>
        <dbReference type="EMBL" id="KIJ36439.1"/>
    </source>
</evidence>
<dbReference type="HOGENOM" id="CLU_883303_0_0_1"/>
<protein>
    <submittedName>
        <fullName evidence="2">Uncharacterized protein</fullName>
    </submittedName>
</protein>
<reference evidence="2 3" key="1">
    <citation type="submission" date="2014-06" db="EMBL/GenBank/DDBJ databases">
        <title>Evolutionary Origins and Diversification of the Mycorrhizal Mutualists.</title>
        <authorList>
            <consortium name="DOE Joint Genome Institute"/>
            <consortium name="Mycorrhizal Genomics Consortium"/>
            <person name="Kohler A."/>
            <person name="Kuo A."/>
            <person name="Nagy L.G."/>
            <person name="Floudas D."/>
            <person name="Copeland A."/>
            <person name="Barry K.W."/>
            <person name="Cichocki N."/>
            <person name="Veneault-Fourrey C."/>
            <person name="LaButti K."/>
            <person name="Lindquist E.A."/>
            <person name="Lipzen A."/>
            <person name="Lundell T."/>
            <person name="Morin E."/>
            <person name="Murat C."/>
            <person name="Riley R."/>
            <person name="Ohm R."/>
            <person name="Sun H."/>
            <person name="Tunlid A."/>
            <person name="Henrissat B."/>
            <person name="Grigoriev I.V."/>
            <person name="Hibbett D.S."/>
            <person name="Martin F."/>
        </authorList>
    </citation>
    <scope>NUCLEOTIDE SEQUENCE [LARGE SCALE GENOMIC DNA]</scope>
    <source>
        <strain evidence="2 3">SS14</strain>
    </source>
</reference>